<organism evidence="2 3">
    <name type="scientific">Microbulbifer okhotskensis</name>
    <dbReference type="NCBI Taxonomy" id="2926617"/>
    <lineage>
        <taxon>Bacteria</taxon>
        <taxon>Pseudomonadati</taxon>
        <taxon>Pseudomonadota</taxon>
        <taxon>Gammaproteobacteria</taxon>
        <taxon>Cellvibrionales</taxon>
        <taxon>Microbulbiferaceae</taxon>
        <taxon>Microbulbifer</taxon>
    </lineage>
</organism>
<name>A0A9X2J798_9GAMM</name>
<accession>A0A9X2J798</accession>
<dbReference type="AlphaFoldDB" id="A0A9X2J798"/>
<keyword evidence="3" id="KW-1185">Reference proteome</keyword>
<reference evidence="2" key="1">
    <citation type="journal article" date="2022" name="Arch. Microbiol.">
        <title>Microbulbifer okhotskensis sp. nov., isolated from a deep bottom sediment of the Okhotsk Sea.</title>
        <authorList>
            <person name="Romanenko L."/>
            <person name="Kurilenko V."/>
            <person name="Otstavnykh N."/>
            <person name="Velansky P."/>
            <person name="Isaeva M."/>
            <person name="Mikhailov V."/>
        </authorList>
    </citation>
    <scope>NUCLEOTIDE SEQUENCE</scope>
    <source>
        <strain evidence="2">OS29</strain>
    </source>
</reference>
<gene>
    <name evidence="2" type="ORF">MO867_14595</name>
</gene>
<dbReference type="InterPro" id="IPR002491">
    <property type="entry name" value="ABC_transptr_periplasmic_BD"/>
</dbReference>
<protein>
    <recommendedName>
        <fullName evidence="1">Fe/B12 periplasmic-binding domain-containing protein</fullName>
    </recommendedName>
</protein>
<dbReference type="Pfam" id="PF01497">
    <property type="entry name" value="Peripla_BP_2"/>
    <property type="match status" value="1"/>
</dbReference>
<proteinExistence type="predicted"/>
<dbReference type="Proteomes" id="UP001139028">
    <property type="component" value="Unassembled WGS sequence"/>
</dbReference>
<evidence type="ECO:0000313" key="2">
    <source>
        <dbReference type="EMBL" id="MCO1335565.1"/>
    </source>
</evidence>
<sequence length="216" mass="23770">MAAFLRGYSISAAKFVQLPLMILLGLFLLHPINGAAYERMASLNLCMDQILLNWANPKDITSVTWLADTEQYRTAPVPQTVYLNRARAEELLPLKPDLVLVGQFGAQRAARRLKELGINVVSIPDAYNLEQLQQQLAALKAVLGPLAPLQKRQRQLRELLDSPQPQQRITAVILSANNITYGSGMLEHQLLQRAGFINLAAEGASISWGGSASKKS</sequence>
<evidence type="ECO:0000313" key="3">
    <source>
        <dbReference type="Proteomes" id="UP001139028"/>
    </source>
</evidence>
<evidence type="ECO:0000259" key="1">
    <source>
        <dbReference type="Pfam" id="PF01497"/>
    </source>
</evidence>
<dbReference type="RefSeq" id="WP_252470403.1">
    <property type="nucleotide sequence ID" value="NZ_JALBWM010000069.1"/>
</dbReference>
<dbReference type="EMBL" id="JALBWM010000069">
    <property type="protein sequence ID" value="MCO1335565.1"/>
    <property type="molecule type" value="Genomic_DNA"/>
</dbReference>
<dbReference type="SUPFAM" id="SSF53807">
    <property type="entry name" value="Helical backbone' metal receptor"/>
    <property type="match status" value="1"/>
</dbReference>
<feature type="domain" description="Fe/B12 periplasmic-binding" evidence="1">
    <location>
        <begin position="41"/>
        <end position="204"/>
    </location>
</feature>
<comment type="caution">
    <text evidence="2">The sequence shown here is derived from an EMBL/GenBank/DDBJ whole genome shotgun (WGS) entry which is preliminary data.</text>
</comment>
<dbReference type="Gene3D" id="3.40.50.1980">
    <property type="entry name" value="Nitrogenase molybdenum iron protein domain"/>
    <property type="match status" value="1"/>
</dbReference>